<sequence>MGGWCHPEISLQELLKLIKGFVDIIILASGYQSSGHFAHWDPLNIKKAFQWGLFFENVFISMDGNQDSINEFDAALSKLTSDPQFPQGLTRISSATLSKSRIFIVEHLIRTLPMRDTHLKAVLKATIEMDLDELQRTETNYVDIYLEKLTLQKRSQVSIEEGLMDFLPFSCFDDILHQKAKNSTEIKLTAFAIRGIMKRQRAVSCASMMETSVDVVAKITTQGNWNELHEDLLQVQQNHSTVSLWNNWRTRTLSYLLDKRTIRLVSGANMIFSAPKVQWARVFKQLDMSKEANENACETIELLLLGSISSRWDRVIQKFMSNSHGSISIFTLYEGVHNLILERFQKVKLLRGFGASTSFMY</sequence>
<dbReference type="AlphaFoldDB" id="A0A118K7K4"/>
<dbReference type="InterPro" id="IPR035428">
    <property type="entry name" value="FANCF"/>
</dbReference>
<evidence type="ECO:0000313" key="2">
    <source>
        <dbReference type="Proteomes" id="UP000243975"/>
    </source>
</evidence>
<dbReference type="EMBL" id="LEKV01000006">
    <property type="protein sequence ID" value="KVI12360.1"/>
    <property type="molecule type" value="Genomic_DNA"/>
</dbReference>
<evidence type="ECO:0000313" key="1">
    <source>
        <dbReference type="EMBL" id="KVI12360.1"/>
    </source>
</evidence>
<dbReference type="GO" id="GO:0036297">
    <property type="term" value="P:interstrand cross-link repair"/>
    <property type="evidence" value="ECO:0007669"/>
    <property type="project" value="InterPro"/>
</dbReference>
<proteinExistence type="predicted"/>
<dbReference type="GO" id="GO:0043240">
    <property type="term" value="C:Fanconi anaemia nuclear complex"/>
    <property type="evidence" value="ECO:0007669"/>
    <property type="project" value="InterPro"/>
</dbReference>
<dbReference type="STRING" id="59895.A0A118K7K4"/>
<accession>A0A118K7K4</accession>
<protein>
    <submittedName>
        <fullName evidence="1">Uncharacterized protein</fullName>
    </submittedName>
</protein>
<dbReference type="Proteomes" id="UP000243975">
    <property type="component" value="Unassembled WGS sequence"/>
</dbReference>
<dbReference type="PANTHER" id="PTHR14449">
    <property type="entry name" value="FANCONI ANEMIA GROUP F PROTEIN FANCF"/>
    <property type="match status" value="1"/>
</dbReference>
<dbReference type="Pfam" id="PF11107">
    <property type="entry name" value="FANCF"/>
    <property type="match status" value="1"/>
</dbReference>
<dbReference type="OMA" id="HILCRCH"/>
<organism evidence="1 2">
    <name type="scientific">Cynara cardunculus var. scolymus</name>
    <name type="common">Globe artichoke</name>
    <name type="synonym">Cynara scolymus</name>
    <dbReference type="NCBI Taxonomy" id="59895"/>
    <lineage>
        <taxon>Eukaryota</taxon>
        <taxon>Viridiplantae</taxon>
        <taxon>Streptophyta</taxon>
        <taxon>Embryophyta</taxon>
        <taxon>Tracheophyta</taxon>
        <taxon>Spermatophyta</taxon>
        <taxon>Magnoliopsida</taxon>
        <taxon>eudicotyledons</taxon>
        <taxon>Gunneridae</taxon>
        <taxon>Pentapetalae</taxon>
        <taxon>asterids</taxon>
        <taxon>campanulids</taxon>
        <taxon>Asterales</taxon>
        <taxon>Asteraceae</taxon>
        <taxon>Carduoideae</taxon>
        <taxon>Cardueae</taxon>
        <taxon>Carduinae</taxon>
        <taxon>Cynara</taxon>
    </lineage>
</organism>
<gene>
    <name evidence="1" type="ORF">Ccrd_009233</name>
</gene>
<dbReference type="Gramene" id="KVI12360">
    <property type="protein sequence ID" value="KVI12360"/>
    <property type="gene ID" value="Ccrd_009233"/>
</dbReference>
<keyword evidence="2" id="KW-1185">Reference proteome</keyword>
<comment type="caution">
    <text evidence="1">The sequence shown here is derived from an EMBL/GenBank/DDBJ whole genome shotgun (WGS) entry which is preliminary data.</text>
</comment>
<dbReference type="PANTHER" id="PTHR14449:SF2">
    <property type="entry name" value="FANCONI ANEMIA GROUP F PROTEIN"/>
    <property type="match status" value="1"/>
</dbReference>
<reference evidence="1 2" key="1">
    <citation type="journal article" date="2016" name="Sci. Rep.">
        <title>The genome sequence of the outbreeding globe artichoke constructed de novo incorporating a phase-aware low-pass sequencing strategy of F1 progeny.</title>
        <authorList>
            <person name="Scaglione D."/>
            <person name="Reyes-Chin-Wo S."/>
            <person name="Acquadro A."/>
            <person name="Froenicke L."/>
            <person name="Portis E."/>
            <person name="Beitel C."/>
            <person name="Tirone M."/>
            <person name="Mauro R."/>
            <person name="Lo Monaco A."/>
            <person name="Mauromicale G."/>
            <person name="Faccioli P."/>
            <person name="Cattivelli L."/>
            <person name="Rieseberg L."/>
            <person name="Michelmore R."/>
            <person name="Lanteri S."/>
        </authorList>
    </citation>
    <scope>NUCLEOTIDE SEQUENCE [LARGE SCALE GENOMIC DNA]</scope>
    <source>
        <strain evidence="1">2C</strain>
    </source>
</reference>
<name>A0A118K7K4_CYNCS</name>